<dbReference type="STRING" id="56857.A0A200RC78"/>
<evidence type="ECO:0000256" key="5">
    <source>
        <dbReference type="ARBA" id="ARBA00023242"/>
    </source>
</evidence>
<dbReference type="Pfam" id="PF00319">
    <property type="entry name" value="SRF-TF"/>
    <property type="match status" value="1"/>
</dbReference>
<dbReference type="PRINTS" id="PR00404">
    <property type="entry name" value="MADSDOMAIN"/>
</dbReference>
<dbReference type="PANTHER" id="PTHR48019">
    <property type="entry name" value="SERUM RESPONSE FACTOR HOMOLOG"/>
    <property type="match status" value="1"/>
</dbReference>
<feature type="domain" description="MADS-box" evidence="7">
    <location>
        <begin position="1"/>
        <end position="59"/>
    </location>
</feature>
<evidence type="ECO:0000313" key="9">
    <source>
        <dbReference type="Proteomes" id="UP000195402"/>
    </source>
</evidence>
<evidence type="ECO:0000313" key="8">
    <source>
        <dbReference type="EMBL" id="OVA20325.1"/>
    </source>
</evidence>
<gene>
    <name evidence="8" type="ORF">BVC80_157g138</name>
</gene>
<dbReference type="InterPro" id="IPR002100">
    <property type="entry name" value="TF_MADSbox"/>
</dbReference>
<organism evidence="8 9">
    <name type="scientific">Macleaya cordata</name>
    <name type="common">Five-seeded plume-poppy</name>
    <name type="synonym">Bocconia cordata</name>
    <dbReference type="NCBI Taxonomy" id="56857"/>
    <lineage>
        <taxon>Eukaryota</taxon>
        <taxon>Viridiplantae</taxon>
        <taxon>Streptophyta</taxon>
        <taxon>Embryophyta</taxon>
        <taxon>Tracheophyta</taxon>
        <taxon>Spermatophyta</taxon>
        <taxon>Magnoliopsida</taxon>
        <taxon>Ranunculales</taxon>
        <taxon>Papaveraceae</taxon>
        <taxon>Papaveroideae</taxon>
        <taxon>Macleaya</taxon>
    </lineage>
</organism>
<dbReference type="Proteomes" id="UP000195402">
    <property type="component" value="Unassembled WGS sequence"/>
</dbReference>
<dbReference type="AlphaFoldDB" id="A0A200RC78"/>
<evidence type="ECO:0000259" key="7">
    <source>
        <dbReference type="PROSITE" id="PS50066"/>
    </source>
</evidence>
<name>A0A200RC78_MACCD</name>
<feature type="compositionally biased region" description="Low complexity" evidence="6">
    <location>
        <begin position="84"/>
        <end position="100"/>
    </location>
</feature>
<dbReference type="GO" id="GO:0005634">
    <property type="term" value="C:nucleus"/>
    <property type="evidence" value="ECO:0007669"/>
    <property type="project" value="UniProtKB-SubCell"/>
</dbReference>
<dbReference type="GO" id="GO:0003677">
    <property type="term" value="F:DNA binding"/>
    <property type="evidence" value="ECO:0007669"/>
    <property type="project" value="UniProtKB-KW"/>
</dbReference>
<keyword evidence="2" id="KW-0805">Transcription regulation</keyword>
<dbReference type="InterPro" id="IPR050142">
    <property type="entry name" value="MADS-box/MEF2_TF"/>
</dbReference>
<reference evidence="8 9" key="1">
    <citation type="journal article" date="2017" name="Mol. Plant">
        <title>The Genome of Medicinal Plant Macleaya cordata Provides New Insights into Benzylisoquinoline Alkaloids Metabolism.</title>
        <authorList>
            <person name="Liu X."/>
            <person name="Liu Y."/>
            <person name="Huang P."/>
            <person name="Ma Y."/>
            <person name="Qing Z."/>
            <person name="Tang Q."/>
            <person name="Cao H."/>
            <person name="Cheng P."/>
            <person name="Zheng Y."/>
            <person name="Yuan Z."/>
            <person name="Zhou Y."/>
            <person name="Liu J."/>
            <person name="Tang Z."/>
            <person name="Zhuo Y."/>
            <person name="Zhang Y."/>
            <person name="Yu L."/>
            <person name="Huang J."/>
            <person name="Yang P."/>
            <person name="Peng Q."/>
            <person name="Zhang J."/>
            <person name="Jiang W."/>
            <person name="Zhang Z."/>
            <person name="Lin K."/>
            <person name="Ro D.K."/>
            <person name="Chen X."/>
            <person name="Xiong X."/>
            <person name="Shang Y."/>
            <person name="Huang S."/>
            <person name="Zeng J."/>
        </authorList>
    </citation>
    <scope>NUCLEOTIDE SEQUENCE [LARGE SCALE GENOMIC DNA]</scope>
    <source>
        <strain evidence="9">cv. BLH2017</strain>
        <tissue evidence="8">Root</tissue>
    </source>
</reference>
<comment type="caution">
    <text evidence="8">The sequence shown here is derived from an EMBL/GenBank/DDBJ whole genome shotgun (WGS) entry which is preliminary data.</text>
</comment>
<dbReference type="InterPro" id="IPR036879">
    <property type="entry name" value="TF_MADSbox_sf"/>
</dbReference>
<evidence type="ECO:0000256" key="1">
    <source>
        <dbReference type="ARBA" id="ARBA00004123"/>
    </source>
</evidence>
<dbReference type="Gene3D" id="3.40.1810.10">
    <property type="entry name" value="Transcription factor, MADS-box"/>
    <property type="match status" value="1"/>
</dbReference>
<dbReference type="EMBL" id="MVGT01000143">
    <property type="protein sequence ID" value="OVA20325.1"/>
    <property type="molecule type" value="Genomic_DNA"/>
</dbReference>
<evidence type="ECO:0000256" key="4">
    <source>
        <dbReference type="ARBA" id="ARBA00023163"/>
    </source>
</evidence>
<dbReference type="SMART" id="SM00432">
    <property type="entry name" value="MADS"/>
    <property type="match status" value="1"/>
</dbReference>
<dbReference type="OrthoDB" id="1161391at2759"/>
<feature type="compositionally biased region" description="Basic and acidic residues" evidence="6">
    <location>
        <begin position="104"/>
        <end position="114"/>
    </location>
</feature>
<evidence type="ECO:0000256" key="3">
    <source>
        <dbReference type="ARBA" id="ARBA00023125"/>
    </source>
</evidence>
<keyword evidence="5" id="KW-0539">Nucleus</keyword>
<evidence type="ECO:0000256" key="6">
    <source>
        <dbReference type="SAM" id="MobiDB-lite"/>
    </source>
</evidence>
<evidence type="ECO:0000256" key="2">
    <source>
        <dbReference type="ARBA" id="ARBA00023015"/>
    </source>
</evidence>
<sequence>MRRRKLEKIESLIARKACFSKRRRVTIKKAEMLSKLCDVGTIFLAFSPTGRPFLHSTIPSSSAVDSIINKFINDIQQALTAQTPSSHSSSSSSNPQSQSSGIEINHDHGRHSSVDDQSLLQKGKQVSMD</sequence>
<dbReference type="SUPFAM" id="SSF55455">
    <property type="entry name" value="SRF-like"/>
    <property type="match status" value="1"/>
</dbReference>
<keyword evidence="3" id="KW-0238">DNA-binding</keyword>
<protein>
    <submittedName>
        <fullName evidence="8">Transcription factor</fullName>
    </submittedName>
</protein>
<accession>A0A200RC78</accession>
<dbReference type="GO" id="GO:0046983">
    <property type="term" value="F:protein dimerization activity"/>
    <property type="evidence" value="ECO:0007669"/>
    <property type="project" value="InterPro"/>
</dbReference>
<dbReference type="PROSITE" id="PS50066">
    <property type="entry name" value="MADS_BOX_2"/>
    <property type="match status" value="1"/>
</dbReference>
<proteinExistence type="predicted"/>
<keyword evidence="4" id="KW-0804">Transcription</keyword>
<keyword evidence="9" id="KW-1185">Reference proteome</keyword>
<comment type="subcellular location">
    <subcellularLocation>
        <location evidence="1">Nucleus</location>
    </subcellularLocation>
</comment>
<feature type="region of interest" description="Disordered" evidence="6">
    <location>
        <begin position="79"/>
        <end position="129"/>
    </location>
</feature>
<dbReference type="InParanoid" id="A0A200RC78"/>